<reference evidence="2" key="2">
    <citation type="journal article" date="2015" name="Data Brief">
        <title>Shoot transcriptome of the giant reed, Arundo donax.</title>
        <authorList>
            <person name="Barrero R.A."/>
            <person name="Guerrero F.D."/>
            <person name="Moolhuijzen P."/>
            <person name="Goolsby J.A."/>
            <person name="Tidwell J."/>
            <person name="Bellgard S.E."/>
            <person name="Bellgard M.I."/>
        </authorList>
    </citation>
    <scope>NUCLEOTIDE SEQUENCE</scope>
    <source>
        <tissue evidence="2">Shoot tissue taken approximately 20 cm above the soil surface</tissue>
    </source>
</reference>
<keyword evidence="1" id="KW-0472">Membrane</keyword>
<dbReference type="AlphaFoldDB" id="A0A0A8XXA7"/>
<reference evidence="2" key="1">
    <citation type="submission" date="2014-09" db="EMBL/GenBank/DDBJ databases">
        <authorList>
            <person name="Magalhaes I.L.F."/>
            <person name="Oliveira U."/>
            <person name="Santos F.R."/>
            <person name="Vidigal T.H.D.A."/>
            <person name="Brescovit A.D."/>
            <person name="Santos A.J."/>
        </authorList>
    </citation>
    <scope>NUCLEOTIDE SEQUENCE</scope>
    <source>
        <tissue evidence="2">Shoot tissue taken approximately 20 cm above the soil surface</tissue>
    </source>
</reference>
<evidence type="ECO:0000256" key="1">
    <source>
        <dbReference type="SAM" id="Phobius"/>
    </source>
</evidence>
<organism evidence="2">
    <name type="scientific">Arundo donax</name>
    <name type="common">Giant reed</name>
    <name type="synonym">Donax arundinaceus</name>
    <dbReference type="NCBI Taxonomy" id="35708"/>
    <lineage>
        <taxon>Eukaryota</taxon>
        <taxon>Viridiplantae</taxon>
        <taxon>Streptophyta</taxon>
        <taxon>Embryophyta</taxon>
        <taxon>Tracheophyta</taxon>
        <taxon>Spermatophyta</taxon>
        <taxon>Magnoliopsida</taxon>
        <taxon>Liliopsida</taxon>
        <taxon>Poales</taxon>
        <taxon>Poaceae</taxon>
        <taxon>PACMAD clade</taxon>
        <taxon>Arundinoideae</taxon>
        <taxon>Arundineae</taxon>
        <taxon>Arundo</taxon>
    </lineage>
</organism>
<keyword evidence="1" id="KW-0812">Transmembrane</keyword>
<protein>
    <submittedName>
        <fullName evidence="2">Uncharacterized protein</fullName>
    </submittedName>
</protein>
<keyword evidence="1" id="KW-1133">Transmembrane helix</keyword>
<name>A0A0A8XXA7_ARUDO</name>
<dbReference type="EMBL" id="GBRH01280497">
    <property type="protein sequence ID" value="JAD17398.1"/>
    <property type="molecule type" value="Transcribed_RNA"/>
</dbReference>
<proteinExistence type="predicted"/>
<accession>A0A0A8XXA7</accession>
<sequence length="114" mass="12912">MKKSNLLHRIHIQAVLLILIMAIGNLICCTCTGTHTNGSILFVRAYCSTVESGGHQCYVCPLDLCYTKMRHSHHRLHPDTFVAHPCLQVVGQCIFSLFFLDHRMSLLTSEHILH</sequence>
<feature type="transmembrane region" description="Helical" evidence="1">
    <location>
        <begin position="12"/>
        <end position="35"/>
    </location>
</feature>
<evidence type="ECO:0000313" key="2">
    <source>
        <dbReference type="EMBL" id="JAD17398.1"/>
    </source>
</evidence>